<feature type="repeat" description="TPR" evidence="1">
    <location>
        <begin position="376"/>
        <end position="409"/>
    </location>
</feature>
<comment type="caution">
    <text evidence="3">The sequence shown here is derived from an EMBL/GenBank/DDBJ whole genome shotgun (WGS) entry which is preliminary data.</text>
</comment>
<reference evidence="3 4" key="1">
    <citation type="submission" date="2022-05" db="EMBL/GenBank/DDBJ databases">
        <authorList>
            <consortium name="Genoscope - CEA"/>
            <person name="William W."/>
        </authorList>
    </citation>
    <scope>NUCLEOTIDE SEQUENCE [LARGE SCALE GENOMIC DNA]</scope>
</reference>
<dbReference type="InterPro" id="IPR024983">
    <property type="entry name" value="CHAT_dom"/>
</dbReference>
<dbReference type="PANTHER" id="PTHR10098">
    <property type="entry name" value="RAPSYN-RELATED"/>
    <property type="match status" value="1"/>
</dbReference>
<feature type="repeat" description="TPR" evidence="1">
    <location>
        <begin position="496"/>
        <end position="529"/>
    </location>
</feature>
<dbReference type="PROSITE" id="PS50005">
    <property type="entry name" value="TPR"/>
    <property type="match status" value="11"/>
</dbReference>
<feature type="repeat" description="TPR" evidence="1">
    <location>
        <begin position="296"/>
        <end position="329"/>
    </location>
</feature>
<feature type="repeat" description="TPR" evidence="1">
    <location>
        <begin position="175"/>
        <end position="208"/>
    </location>
</feature>
<sequence length="1180" mass="131956">MDKVLKKIVTGMIAGDFLWKTKRVVQAIMLWSECVILLNIKALEKKNDFATELSITLYQRLFYGYTAIKNLSPAIESGKKLLVLLRDCKRKKEEGETALLLATMYYGKCKYKEAEAFFKKALCVNKEINDKDGEAKCYINLGVVFQFVGEYAKAEEYLHKALTISTEIGDKDGESTCYANLGTVFQSVGEYAKAEEYYHKALTINTEIGDRGGESTCYGNLGTVFQSSVGEYAKAEEYLHKALTINTDIGNRHAEATCYGNLGTLFQSVGEYAKAEEYLHKALTISTEIGDRHGEAACYMNLGALFKSVGEYVKAEEYLHKALTINTQIGDRHLEASCYGNLGTVFQSVGEYAKAEEYLHKAITINTQIGDRRGEASCYGNLGVLFQSVGEYAKAKEFLLKALTINTEIGDRHLEASCYGNLVKVFQSVGEYAKAEEYLHKALTINTEIGDRRGEASCYANLGVLFQSVGEYAKAEEYLHKSLTINTEIGKRDGESTCYANLGTVFKSVGEYAKAEEYHHKALTINTEIGSRDGEATCYMNLGMVFQSVGEYAKAEEYLHKAVTIKTEIGDRGGESTCYANLGMVFQSVGEYAKAEEYYHKALTINTEIGDRDGESTCYANLGTAEEYLHKALTINTESEVGEGVKAQKYFQNSLQICRRTGNINLQYHSLLSLFRCLLKSKGNISEALMILHRSIQIFEKMHSFLGNKDGRKISFFDNHAEPYRLFSSLSFSHGKPYEALHVAELGRAKALAELMSNRYFTEKEISIDTQSFVGIEEVTTKDGNSTCLYISYYSDKIFLWVLKQSKLVACRRTKLCESYVSKDGKISVDDLFGNESLLRNFHVLPQEQCEDRSLFSSYTNQLTNESNLEDSLSSLRLSLDEDEVHTDPEPPTLVQIYNMLIDPVSDVLEGSEIIVVPDRCFFKVPFAALHNESNHFLSDSFRIRIVPSLTTLKLILDSPADFHSETGVLIVGEPRVTDVYFKGELRYLCPLPGAKAEAEMIARLLPGSHLLIGEQATRQAVFQRIPSVSLIHFAAHGNAERGEIALTPPDSAMRPPHEADYLLTMTDISQVRLSAKLVVLSCCHTARGEIKTEGVVGIARAFLGSGARSVLVALWDLQDDATEQFMRRFYENLVQGETASECLHRAMKWMRNNGFSEVRQWAPFMLIGDDVSFHFGEEK</sequence>
<feature type="repeat" description="TPR" evidence="1">
    <location>
        <begin position="416"/>
        <end position="449"/>
    </location>
</feature>
<feature type="repeat" description="TPR" evidence="1">
    <location>
        <begin position="576"/>
        <end position="609"/>
    </location>
</feature>
<name>A0ABN8M0U2_9CNID</name>
<feature type="repeat" description="TPR" evidence="1">
    <location>
        <begin position="536"/>
        <end position="569"/>
    </location>
</feature>
<evidence type="ECO:0000259" key="2">
    <source>
        <dbReference type="Pfam" id="PF12770"/>
    </source>
</evidence>
<feature type="repeat" description="TPR" evidence="1">
    <location>
        <begin position="135"/>
        <end position="168"/>
    </location>
</feature>
<dbReference type="Pfam" id="PF13424">
    <property type="entry name" value="TPR_12"/>
    <property type="match status" value="6"/>
</dbReference>
<feature type="repeat" description="TPR" evidence="1">
    <location>
        <begin position="336"/>
        <end position="369"/>
    </location>
</feature>
<dbReference type="PANTHER" id="PTHR10098:SF108">
    <property type="entry name" value="TETRATRICOPEPTIDE REPEAT PROTEIN 28"/>
    <property type="match status" value="1"/>
</dbReference>
<dbReference type="Pfam" id="PF12770">
    <property type="entry name" value="CHAT"/>
    <property type="match status" value="1"/>
</dbReference>
<protein>
    <recommendedName>
        <fullName evidence="2">CHAT domain-containing protein</fullName>
    </recommendedName>
</protein>
<keyword evidence="4" id="KW-1185">Reference proteome</keyword>
<keyword evidence="1" id="KW-0802">TPR repeat</keyword>
<dbReference type="Proteomes" id="UP001159427">
    <property type="component" value="Unassembled WGS sequence"/>
</dbReference>
<dbReference type="Gene3D" id="1.25.40.10">
    <property type="entry name" value="Tetratricopeptide repeat domain"/>
    <property type="match status" value="4"/>
</dbReference>
<evidence type="ECO:0000313" key="4">
    <source>
        <dbReference type="Proteomes" id="UP001159427"/>
    </source>
</evidence>
<feature type="repeat" description="TPR" evidence="1">
    <location>
        <begin position="256"/>
        <end position="289"/>
    </location>
</feature>
<dbReference type="EMBL" id="CALNXI010000245">
    <property type="protein sequence ID" value="CAH3023062.1"/>
    <property type="molecule type" value="Genomic_DNA"/>
</dbReference>
<evidence type="ECO:0000313" key="3">
    <source>
        <dbReference type="EMBL" id="CAH3023062.1"/>
    </source>
</evidence>
<organism evidence="3 4">
    <name type="scientific">Porites evermanni</name>
    <dbReference type="NCBI Taxonomy" id="104178"/>
    <lineage>
        <taxon>Eukaryota</taxon>
        <taxon>Metazoa</taxon>
        <taxon>Cnidaria</taxon>
        <taxon>Anthozoa</taxon>
        <taxon>Hexacorallia</taxon>
        <taxon>Scleractinia</taxon>
        <taxon>Fungiina</taxon>
        <taxon>Poritidae</taxon>
        <taxon>Porites</taxon>
    </lineage>
</organism>
<dbReference type="PROSITE" id="PS50293">
    <property type="entry name" value="TPR_REGION"/>
    <property type="match status" value="2"/>
</dbReference>
<feature type="repeat" description="TPR" evidence="1">
    <location>
        <begin position="456"/>
        <end position="489"/>
    </location>
</feature>
<dbReference type="InterPro" id="IPR011990">
    <property type="entry name" value="TPR-like_helical_dom_sf"/>
</dbReference>
<dbReference type="InterPro" id="IPR019734">
    <property type="entry name" value="TPR_rpt"/>
</dbReference>
<feature type="domain" description="CHAT" evidence="2">
    <location>
        <begin position="893"/>
        <end position="1170"/>
    </location>
</feature>
<accession>A0ABN8M0U2</accession>
<gene>
    <name evidence="3" type="ORF">PEVE_00017940</name>
</gene>
<proteinExistence type="predicted"/>
<dbReference type="SMART" id="SM00028">
    <property type="entry name" value="TPR"/>
    <property type="match status" value="13"/>
</dbReference>
<dbReference type="SUPFAM" id="SSF48452">
    <property type="entry name" value="TPR-like"/>
    <property type="match status" value="4"/>
</dbReference>
<evidence type="ECO:0000256" key="1">
    <source>
        <dbReference type="PROSITE-ProRule" id="PRU00339"/>
    </source>
</evidence>